<reference evidence="1" key="1">
    <citation type="submission" date="2022-08" db="EMBL/GenBank/DDBJ databases">
        <title>Genome Sequence of Lecanicillium fungicola.</title>
        <authorList>
            <person name="Buettner E."/>
        </authorList>
    </citation>
    <scope>NUCLEOTIDE SEQUENCE</scope>
    <source>
        <strain evidence="1">Babe33</strain>
    </source>
</reference>
<protein>
    <submittedName>
        <fullName evidence="1">Uncharacterized protein</fullName>
    </submittedName>
</protein>
<dbReference type="EMBL" id="JANJQO010003217">
    <property type="protein sequence ID" value="KAJ2963365.1"/>
    <property type="molecule type" value="Genomic_DNA"/>
</dbReference>
<organism evidence="1 2">
    <name type="scientific">Zarea fungicola</name>
    <dbReference type="NCBI Taxonomy" id="93591"/>
    <lineage>
        <taxon>Eukaryota</taxon>
        <taxon>Fungi</taxon>
        <taxon>Dikarya</taxon>
        <taxon>Ascomycota</taxon>
        <taxon>Pezizomycotina</taxon>
        <taxon>Sordariomycetes</taxon>
        <taxon>Hypocreomycetidae</taxon>
        <taxon>Hypocreales</taxon>
        <taxon>Cordycipitaceae</taxon>
        <taxon>Zarea</taxon>
    </lineage>
</organism>
<accession>A0ACC1MEB7</accession>
<keyword evidence="2" id="KW-1185">Reference proteome</keyword>
<evidence type="ECO:0000313" key="2">
    <source>
        <dbReference type="Proteomes" id="UP001143910"/>
    </source>
</evidence>
<proteinExistence type="predicted"/>
<comment type="caution">
    <text evidence="1">The sequence shown here is derived from an EMBL/GenBank/DDBJ whole genome shotgun (WGS) entry which is preliminary data.</text>
</comment>
<name>A0ACC1MEB7_9HYPO</name>
<gene>
    <name evidence="1" type="ORF">NQ176_g10862</name>
</gene>
<evidence type="ECO:0000313" key="1">
    <source>
        <dbReference type="EMBL" id="KAJ2963365.1"/>
    </source>
</evidence>
<dbReference type="Proteomes" id="UP001143910">
    <property type="component" value="Unassembled WGS sequence"/>
</dbReference>
<sequence>MGLDPDVVLGRDSSEFTDNLIRNVGRKVFRTDHRQGKDDGGGFVGMGPGHMKEGDAVVVIKGVTTPLVLRRVEEDAVAGSEKTAAGTATAAETIAASWTETWTVVGEAYCDGVMHGEALVNRNEREFVLV</sequence>